<dbReference type="PROSITE" id="PS51898">
    <property type="entry name" value="TYR_RECOMBINASE"/>
    <property type="match status" value="1"/>
</dbReference>
<dbReference type="InterPro" id="IPR050090">
    <property type="entry name" value="Tyrosine_recombinase_XerCD"/>
</dbReference>
<gene>
    <name evidence="5" type="primary">int8</name>
    <name evidence="5" type="ORF">UL82_04460</name>
</gene>
<dbReference type="PANTHER" id="PTHR30349:SF64">
    <property type="entry name" value="PROPHAGE INTEGRASE INTD-RELATED"/>
    <property type="match status" value="1"/>
</dbReference>
<dbReference type="RefSeq" id="WP_046439212.1">
    <property type="nucleotide sequence ID" value="NZ_CP011312.1"/>
</dbReference>
<dbReference type="Gene3D" id="1.10.443.10">
    <property type="entry name" value="Intergrase catalytic core"/>
    <property type="match status" value="1"/>
</dbReference>
<dbReference type="STRING" id="35755.UL82_04460"/>
<keyword evidence="6" id="KW-1185">Reference proteome</keyword>
<dbReference type="InterPro" id="IPR002104">
    <property type="entry name" value="Integrase_catalytic"/>
</dbReference>
<evidence type="ECO:0000256" key="3">
    <source>
        <dbReference type="ARBA" id="ARBA00023172"/>
    </source>
</evidence>
<keyword evidence="3" id="KW-0233">DNA recombination</keyword>
<dbReference type="Pfam" id="PF00589">
    <property type="entry name" value="Phage_integrase"/>
    <property type="match status" value="1"/>
</dbReference>
<dbReference type="InterPro" id="IPR011010">
    <property type="entry name" value="DNA_brk_join_enz"/>
</dbReference>
<dbReference type="InterPro" id="IPR013762">
    <property type="entry name" value="Integrase-like_cat_sf"/>
</dbReference>
<evidence type="ECO:0000313" key="6">
    <source>
        <dbReference type="Proteomes" id="UP000033457"/>
    </source>
</evidence>
<keyword evidence="2" id="KW-0238">DNA-binding</keyword>
<organism evidence="5 6">
    <name type="scientific">Corynebacterium kutscheri</name>
    <dbReference type="NCBI Taxonomy" id="35755"/>
    <lineage>
        <taxon>Bacteria</taxon>
        <taxon>Bacillati</taxon>
        <taxon>Actinomycetota</taxon>
        <taxon>Actinomycetes</taxon>
        <taxon>Mycobacteriales</taxon>
        <taxon>Corynebacteriaceae</taxon>
        <taxon>Corynebacterium</taxon>
    </lineage>
</organism>
<dbReference type="GO" id="GO:0015074">
    <property type="term" value="P:DNA integration"/>
    <property type="evidence" value="ECO:0007669"/>
    <property type="project" value="InterPro"/>
</dbReference>
<proteinExistence type="inferred from homology"/>
<dbReference type="InterPro" id="IPR028259">
    <property type="entry name" value="AP2-like_int_N"/>
</dbReference>
<dbReference type="HOGENOM" id="CLU_027562_17_0_11"/>
<dbReference type="Proteomes" id="UP000033457">
    <property type="component" value="Chromosome"/>
</dbReference>
<dbReference type="Pfam" id="PF14657">
    <property type="entry name" value="Arm-DNA-bind_4"/>
    <property type="match status" value="1"/>
</dbReference>
<dbReference type="Gene3D" id="1.10.150.130">
    <property type="match status" value="1"/>
</dbReference>
<evidence type="ECO:0000259" key="4">
    <source>
        <dbReference type="PROSITE" id="PS51898"/>
    </source>
</evidence>
<evidence type="ECO:0000256" key="1">
    <source>
        <dbReference type="ARBA" id="ARBA00008857"/>
    </source>
</evidence>
<evidence type="ECO:0000256" key="2">
    <source>
        <dbReference type="ARBA" id="ARBA00023125"/>
    </source>
</evidence>
<dbReference type="InterPro" id="IPR010998">
    <property type="entry name" value="Integrase_recombinase_N"/>
</dbReference>
<dbReference type="OrthoDB" id="1822491at2"/>
<comment type="similarity">
    <text evidence="1">Belongs to the 'phage' integrase family.</text>
</comment>
<reference evidence="5 6" key="1">
    <citation type="journal article" date="2015" name="Genome Announc.">
        <title>Complete Genome Sequence of Corynebacterium kutscheri DSM 20755, a Corynebacterial Type Strain with Remarkably Low G+C Content of Chromosomal DNA.</title>
        <authorList>
            <person name="Ruckert C."/>
            <person name="Albersmeier A."/>
            <person name="Winkler A."/>
            <person name="Tauch A."/>
        </authorList>
    </citation>
    <scope>NUCLEOTIDE SEQUENCE [LARGE SCALE GENOMIC DNA]</scope>
    <source>
        <strain evidence="5 6">DSM 20755</strain>
    </source>
</reference>
<dbReference type="PANTHER" id="PTHR30349">
    <property type="entry name" value="PHAGE INTEGRASE-RELATED"/>
    <property type="match status" value="1"/>
</dbReference>
<dbReference type="KEGG" id="cku:UL82_04460"/>
<dbReference type="EMBL" id="CP011312">
    <property type="protein sequence ID" value="AKE41089.1"/>
    <property type="molecule type" value="Genomic_DNA"/>
</dbReference>
<dbReference type="GO" id="GO:0006310">
    <property type="term" value="P:DNA recombination"/>
    <property type="evidence" value="ECO:0007669"/>
    <property type="project" value="UniProtKB-KW"/>
</dbReference>
<name>A0A0F6TDD6_9CORY</name>
<feature type="domain" description="Tyr recombinase" evidence="4">
    <location>
        <begin position="161"/>
        <end position="351"/>
    </location>
</feature>
<accession>A0A0F6TDD6</accession>
<protein>
    <submittedName>
        <fullName evidence="5">Site-specific recombinase XerD</fullName>
    </submittedName>
</protein>
<dbReference type="GO" id="GO:0003677">
    <property type="term" value="F:DNA binding"/>
    <property type="evidence" value="ECO:0007669"/>
    <property type="project" value="UniProtKB-KW"/>
</dbReference>
<sequence length="371" mass="40978">MASIKKYDTAQGTAWRVQYRSPDGRSRTKQGFKTKTEAQIWAADNTINIHTGKWINQNLSKKRIENYHDTFFATKAHLSPTSLHVMKSSWTNWVEPKWGKRQVGSIQRTEVQTWLSEHTDQAVSIRRAHGVLAGILDIAKEEGAITENLARGVVLPRKPSPKHVYLSMEQLVALHNECSEHKELVLLLGTVGLRWGKATGLKVSDIPDIGERIHITRAIKWAGRTMHVGELKGRENRVVSVPASVMESLRKLCVGKAPNDWVFSESAGGPLKLLQSGSWFDCAVDRLLKGNPAVLPSRITSHSLRHVAAGLMISSGANVKVVQYQLGHKDASVTLNTYAALLDSDLDQIGVALEESLANVVGLSWDRHSGA</sequence>
<dbReference type="AlphaFoldDB" id="A0A0F6TDD6"/>
<dbReference type="SUPFAM" id="SSF56349">
    <property type="entry name" value="DNA breaking-rejoining enzymes"/>
    <property type="match status" value="1"/>
</dbReference>
<evidence type="ECO:0000313" key="5">
    <source>
        <dbReference type="EMBL" id="AKE41089.1"/>
    </source>
</evidence>